<evidence type="ECO:0000313" key="2">
    <source>
        <dbReference type="EMBL" id="GBD08720.1"/>
    </source>
</evidence>
<sequence length="192" mass="20430">MTARRAGGCLLFLVSLILLLLIVGFALGTAAQGYEAPWISVPIGLPLVAALIPTAWALWAGRRVRPVAGMALAGAALGYGLSLTLLTWGIAGGVAKRTDWLAGTAFIALLPFPPGILLFAFLAWLLLRRQGIPAAPFLFLGIALSFAAAWAGLWVYFPRLWGDPEAWPVHAFFLIPALLVLGMGMTLGRARR</sequence>
<evidence type="ECO:0000256" key="1">
    <source>
        <dbReference type="SAM" id="Phobius"/>
    </source>
</evidence>
<keyword evidence="1" id="KW-0472">Membrane</keyword>
<dbReference type="EMBL" id="BEHY01000016">
    <property type="protein sequence ID" value="GBD08720.1"/>
    <property type="molecule type" value="Genomic_DNA"/>
</dbReference>
<dbReference type="AlphaFoldDB" id="A0A2H5Y5L2"/>
<feature type="transmembrane region" description="Helical" evidence="1">
    <location>
        <begin position="38"/>
        <end position="59"/>
    </location>
</feature>
<keyword evidence="1" id="KW-0812">Transmembrane</keyword>
<feature type="transmembrane region" description="Helical" evidence="1">
    <location>
        <begin position="137"/>
        <end position="157"/>
    </location>
</feature>
<feature type="transmembrane region" description="Helical" evidence="1">
    <location>
        <begin position="169"/>
        <end position="188"/>
    </location>
</feature>
<name>A0A2H5Y5L2_9CHLR</name>
<protein>
    <submittedName>
        <fullName evidence="2">Uncharacterized protein</fullName>
    </submittedName>
</protein>
<comment type="caution">
    <text evidence="2">The sequence shown here is derived from an EMBL/GenBank/DDBJ whole genome shotgun (WGS) entry which is preliminary data.</text>
</comment>
<organism evidence="2 3">
    <name type="scientific">Candidatus Thermoflexus japonica</name>
    <dbReference type="NCBI Taxonomy" id="2035417"/>
    <lineage>
        <taxon>Bacteria</taxon>
        <taxon>Bacillati</taxon>
        <taxon>Chloroflexota</taxon>
        <taxon>Thermoflexia</taxon>
        <taxon>Thermoflexales</taxon>
        <taxon>Thermoflexaceae</taxon>
        <taxon>Thermoflexus</taxon>
    </lineage>
</organism>
<gene>
    <name evidence="2" type="ORF">HRbin22_00961</name>
</gene>
<keyword evidence="1" id="KW-1133">Transmembrane helix</keyword>
<evidence type="ECO:0000313" key="3">
    <source>
        <dbReference type="Proteomes" id="UP000236642"/>
    </source>
</evidence>
<dbReference type="Proteomes" id="UP000236642">
    <property type="component" value="Unassembled WGS sequence"/>
</dbReference>
<reference evidence="3" key="1">
    <citation type="submission" date="2017-09" db="EMBL/GenBank/DDBJ databases">
        <title>Metaegenomics of thermophilic ammonia-oxidizing enrichment culture.</title>
        <authorList>
            <person name="Kato S."/>
            <person name="Suzuki K."/>
        </authorList>
    </citation>
    <scope>NUCLEOTIDE SEQUENCE [LARGE SCALE GENOMIC DNA]</scope>
</reference>
<proteinExistence type="predicted"/>
<accession>A0A2H5Y5L2</accession>
<feature type="transmembrane region" description="Helical" evidence="1">
    <location>
        <begin position="100"/>
        <end position="125"/>
    </location>
</feature>
<feature type="transmembrane region" description="Helical" evidence="1">
    <location>
        <begin position="71"/>
        <end position="94"/>
    </location>
</feature>